<evidence type="ECO:0000256" key="4">
    <source>
        <dbReference type="ARBA" id="ARBA00022679"/>
    </source>
</evidence>
<keyword evidence="4" id="KW-0808">Transferase</keyword>
<protein>
    <submittedName>
        <fullName evidence="7">Amino acid adenylation</fullName>
    </submittedName>
</protein>
<dbReference type="OrthoDB" id="416786at2759"/>
<dbReference type="Gene3D" id="1.10.1200.10">
    <property type="entry name" value="ACP-like"/>
    <property type="match status" value="1"/>
</dbReference>
<dbReference type="Gene3D" id="3.40.50.12780">
    <property type="entry name" value="N-terminal domain of ligase-like"/>
    <property type="match status" value="2"/>
</dbReference>
<keyword evidence="3" id="KW-0436">Ligase</keyword>
<dbReference type="GO" id="GO:0044550">
    <property type="term" value="P:secondary metabolite biosynthetic process"/>
    <property type="evidence" value="ECO:0007669"/>
    <property type="project" value="TreeGrafter"/>
</dbReference>
<reference evidence="7 8" key="1">
    <citation type="submission" date="2019-04" db="EMBL/GenBank/DDBJ databases">
        <title>Friends and foes A comparative genomics study of 23 Aspergillus species from section Flavi.</title>
        <authorList>
            <consortium name="DOE Joint Genome Institute"/>
            <person name="Kjaerbolling I."/>
            <person name="Vesth T."/>
            <person name="Frisvad J.C."/>
            <person name="Nybo J.L."/>
            <person name="Theobald S."/>
            <person name="Kildgaard S."/>
            <person name="Isbrandt T."/>
            <person name="Kuo A."/>
            <person name="Sato A."/>
            <person name="Lyhne E.K."/>
            <person name="Kogle M.E."/>
            <person name="Wiebenga A."/>
            <person name="Kun R.S."/>
            <person name="Lubbers R.J."/>
            <person name="Makela M.R."/>
            <person name="Barry K."/>
            <person name="Chovatia M."/>
            <person name="Clum A."/>
            <person name="Daum C."/>
            <person name="Haridas S."/>
            <person name="He G."/>
            <person name="LaButti K."/>
            <person name="Lipzen A."/>
            <person name="Mondo S."/>
            <person name="Riley R."/>
            <person name="Salamov A."/>
            <person name="Simmons B.A."/>
            <person name="Magnuson J.K."/>
            <person name="Henrissat B."/>
            <person name="Mortensen U.H."/>
            <person name="Larsen T.O."/>
            <person name="Devries R.P."/>
            <person name="Grigoriev I.V."/>
            <person name="Machida M."/>
            <person name="Baker S.E."/>
            <person name="Andersen M.R."/>
        </authorList>
    </citation>
    <scope>NUCLEOTIDE SEQUENCE [LARGE SCALE GENOMIC DNA]</scope>
    <source>
        <strain evidence="7 8">CBS 151.66</strain>
    </source>
</reference>
<dbReference type="InterPro" id="IPR020806">
    <property type="entry name" value="PKS_PP-bd"/>
</dbReference>
<dbReference type="Proteomes" id="UP000326565">
    <property type="component" value="Unassembled WGS sequence"/>
</dbReference>
<evidence type="ECO:0000256" key="5">
    <source>
        <dbReference type="ARBA" id="ARBA00029454"/>
    </source>
</evidence>
<dbReference type="InterPro" id="IPR036736">
    <property type="entry name" value="ACP-like_sf"/>
</dbReference>
<dbReference type="SUPFAM" id="SSF51735">
    <property type="entry name" value="NAD(P)-binding Rossmann-fold domains"/>
    <property type="match status" value="1"/>
</dbReference>
<dbReference type="Gene3D" id="3.40.50.720">
    <property type="entry name" value="NAD(P)-binding Rossmann-like Domain"/>
    <property type="match status" value="1"/>
</dbReference>
<dbReference type="InterPro" id="IPR045851">
    <property type="entry name" value="AMP-bd_C_sf"/>
</dbReference>
<dbReference type="Pfam" id="PF00550">
    <property type="entry name" value="PP-binding"/>
    <property type="match status" value="1"/>
</dbReference>
<dbReference type="InterPro" id="IPR020845">
    <property type="entry name" value="AMP-binding_CS"/>
</dbReference>
<evidence type="ECO:0000313" key="8">
    <source>
        <dbReference type="Proteomes" id="UP000326565"/>
    </source>
</evidence>
<dbReference type="FunFam" id="3.40.50.12780:FF:000014">
    <property type="entry name" value="Nonribosomal peptide synthetase 1"/>
    <property type="match status" value="2"/>
</dbReference>
<gene>
    <name evidence="7" type="ORF">BDV29DRAFT_159636</name>
</gene>
<dbReference type="CDD" id="cd05918">
    <property type="entry name" value="A_NRPS_SidN3_like"/>
    <property type="match status" value="2"/>
</dbReference>
<dbReference type="NCBIfam" id="TIGR01733">
    <property type="entry name" value="AA-adenyl-dom"/>
    <property type="match status" value="2"/>
</dbReference>
<keyword evidence="8" id="KW-1185">Reference proteome</keyword>
<dbReference type="FunFam" id="1.10.1200.10:FF:000005">
    <property type="entry name" value="Nonribosomal peptide synthetase 1"/>
    <property type="match status" value="1"/>
</dbReference>
<dbReference type="InterPro" id="IPR023213">
    <property type="entry name" value="CAT-like_dom_sf"/>
</dbReference>
<dbReference type="Pfam" id="PF00668">
    <property type="entry name" value="Condensation"/>
    <property type="match status" value="2"/>
</dbReference>
<dbReference type="GO" id="GO:0016740">
    <property type="term" value="F:transferase activity"/>
    <property type="evidence" value="ECO:0007669"/>
    <property type="project" value="UniProtKB-KW"/>
</dbReference>
<evidence type="ECO:0000256" key="3">
    <source>
        <dbReference type="ARBA" id="ARBA00022598"/>
    </source>
</evidence>
<name>A0A5N5WSH4_9EURO</name>
<dbReference type="GO" id="GO:0005737">
    <property type="term" value="C:cytoplasm"/>
    <property type="evidence" value="ECO:0007669"/>
    <property type="project" value="TreeGrafter"/>
</dbReference>
<dbReference type="InterPro" id="IPR000873">
    <property type="entry name" value="AMP-dep_synth/lig_dom"/>
</dbReference>
<dbReference type="Gene3D" id="3.30.559.10">
    <property type="entry name" value="Chloramphenicol acetyltransferase-like domain"/>
    <property type="match status" value="1"/>
</dbReference>
<dbReference type="Gene3D" id="3.30.559.30">
    <property type="entry name" value="Nonribosomal peptide synthetase, condensation domain"/>
    <property type="match status" value="3"/>
</dbReference>
<dbReference type="InterPro" id="IPR036291">
    <property type="entry name" value="NAD(P)-bd_dom_sf"/>
</dbReference>
<keyword evidence="2" id="KW-0597">Phosphoprotein</keyword>
<comment type="similarity">
    <text evidence="5">Belongs to the NRP synthetase family.</text>
</comment>
<dbReference type="GO" id="GO:0016874">
    <property type="term" value="F:ligase activity"/>
    <property type="evidence" value="ECO:0007669"/>
    <property type="project" value="UniProtKB-KW"/>
</dbReference>
<dbReference type="GO" id="GO:0043041">
    <property type="term" value="P:amino acid activation for nonribosomal peptide biosynthetic process"/>
    <property type="evidence" value="ECO:0007669"/>
    <property type="project" value="TreeGrafter"/>
</dbReference>
<dbReference type="InterPro" id="IPR010071">
    <property type="entry name" value="AA_adenyl_dom"/>
</dbReference>
<proteinExistence type="inferred from homology"/>
<dbReference type="InterPro" id="IPR009081">
    <property type="entry name" value="PP-bd_ACP"/>
</dbReference>
<dbReference type="FunFam" id="3.40.50.980:FF:000001">
    <property type="entry name" value="Non-ribosomal peptide synthetase"/>
    <property type="match status" value="1"/>
</dbReference>
<dbReference type="PROSITE" id="PS50075">
    <property type="entry name" value="CARRIER"/>
    <property type="match status" value="1"/>
</dbReference>
<dbReference type="InterPro" id="IPR001242">
    <property type="entry name" value="Condensation_dom"/>
</dbReference>
<dbReference type="Gene3D" id="3.30.300.30">
    <property type="match status" value="2"/>
</dbReference>
<dbReference type="PANTHER" id="PTHR45527">
    <property type="entry name" value="NONRIBOSOMAL PEPTIDE SYNTHETASE"/>
    <property type="match status" value="1"/>
</dbReference>
<dbReference type="PANTHER" id="PTHR45527:SF16">
    <property type="entry name" value="NONRIBOSOMAL PEPTIDE SYNTHASE ATNA-RELATED"/>
    <property type="match status" value="1"/>
</dbReference>
<dbReference type="GO" id="GO:1904091">
    <property type="term" value="F:non-ribosomal peptide synthetase activity"/>
    <property type="evidence" value="ECO:0007669"/>
    <property type="project" value="UniProtKB-ARBA"/>
</dbReference>
<dbReference type="PROSITE" id="PS00455">
    <property type="entry name" value="AMP_BINDING"/>
    <property type="match status" value="1"/>
</dbReference>
<dbReference type="InterPro" id="IPR013120">
    <property type="entry name" value="FAR_NAD-bd"/>
</dbReference>
<dbReference type="SUPFAM" id="SSF47336">
    <property type="entry name" value="ACP-like"/>
    <property type="match status" value="1"/>
</dbReference>
<sequence length="2634" mass="288745">MYEQAPRSMGDHSPRSCQTRHIGRENQRYCSDNSACPQSRALEYWTNYLEGCYPCCFPQLNEQSTTPGGRLEARSVKVPLTSDSQIHVFCQEMGVTVSAVLLLAWGLVLRVFTGTDSVCFGYMVSGSETTVPGTECDEGPLHLICRLDIAENLAISQMILKAQGDFKKSLAVGSLPPLAVWRSKGLPDAAHFNTCMAFVTATVNGTENNPLATEGVTYTSQDQYELLVECNIQEAETVAVLQYQTSLLTEEQAMAIADTFRVAVSAITEYKRELAEISLLGDQDKEKIYGWNAVAPGRTGRCVHELIQERCVQQPETLAVCAWDGDFTYHQLIQLASTLAAHLVSLGVGPEVFIPICLEKSRWAAVAMLGVMKAGGAIVLLDPSQPLSRLQQICREVTARVILASTKTAAMATSLSSQVVVLGDNEKEWLESDTSLMPTSVTPENALYAIFTSGSTGTPKGVVIEHATFYSTVSPYSQALHLNNDSRIFQFASYAFDVTIFDTLITFIVGGCVCVPSDTDRWSDVTNTIEHFQVSHVSLTPTVARLLHPPDLPTLKTVALGGEKLATSDVARWDGYARIVNLYGASECPIMSIQCRTTRGSGPREINYPTGSVAWIVDPQNHEKLLPIGAVGELLVEGPVVGRGYLNNPEKTAATFVPMPSWMQRFRGEDHSRRVYKAGDLVSYKADGSLRFVGRKDTQVKLRGQRVELGEVEHHLRQAFPDAADVIAEVVTPIQAERPPMLVAFIAYGTFYTAESDHNVPSTIFAEPTEEFSSRSDRARSRLQDTLPAYMVPAVFLPLVSVPFTKTSKVDRMRLRKLAAALPRAEVERYNMLPGSRRPPATEMEKSLQRYFAEVLHIPLEQVGADDHFFSRGGDSLTAMRLVAMARKDMSNITVKDVFDHPRLSALASIIGFGLIKNEPVPEPFSLLGKSDMQQAIAMAADQCQVAPTSIEDIYPCTPLQEGLMALSVQDIGASFVADVAFSVPADLDLKRLEAAWNSVADANPIMRTRIILSDLHGMLQVVIRENIEWTTRSTSVNAHNYRALLGRRLVHFVVSPLEGNPEANYELAVFMHHAVYDGWTLPLLLQEVQAAYHGQTPSPKPFSPFIRYLVSVEGEEEYWKSVTANMQGTAFPALPTSIYQPAPRTVTSLHETINTPIYKEFTANTYIQLAWGLTQAQVSGSHDVCYGAVVSGRNAAVPGIEQLTAPTIATVPRRIIFDVEDPVKNALQKVQTGILNCIPFEQTGLQNIRRYSPDAALACSFQTLLVVQPDITSDTYHFLKERKSARSHHAWVTYPLTVICNFDGRVLGVDAVFDCNVVRENEMRCVLTHFTHVLRRLYESPWTQIKDLMILPPFAMPSPEPSIDSKAFWEGEFGEVAPPTFPPLPSVSYEVSANKSLERHFDAPPVASSRISTETLLLASWGLLQARYVTSAETVVGCAFGGSEILPFKVQVIQDQTIQAYLESVQSRSVAMLSHQSYDLQNIARLGAGPAAACAFQSLLTIRRGFTAALVSKTLWATKALSFEVTITPSGIVVKAHFDANVISYDSVTRLMLQFEHIMAQLGKESMIMLADVEMASPRDKEDVFLWNQSIDPLVEDTVHSLVQRQVEYHPDRQAICSWDGDMTYAQLDRVSSKLAGYLMKMGIGRETYIPLCFEKSLWTIVAMVSVMKAGGAFVPLDPSAPVSRLKAMVDTVQATIILSSREQYDRHPHLAQTTVVVDASWEDWLTNHALGQSSSVTPADAAYVIFTSGSTGTPKGIVVEHGAFCTAGMAHKMGLSLGTRVLQFSSYAFDVSLGEILSTLMHGGCVCIPSDDERRDNIAAAINRMEVDYAFLTPSFASTLDPRSVPTLRTLCLAGEAMSETVLRTWAPHVLLVNGYGPAECCVISSANRGVTIGSHPANIGTAVGGACWVVDPDNDQKLSPVGAIGELLIEGHNVARCYIGQPEMTRAAFISAPTWLPFDRCDHLYKTGDLVQYRSDGSLVFIDRKDTQVKIRGQRVELGEIEHHITVAAGGNASSVIVAYPRAGTLTRKLVAILEPASRDGCQRTVLAPISQHHLHSLDLDLPAIVRSVKERLPFHMVPNEYIVVEKLPTSLSAKLDRKSVDAWLVQSPPGIELTIGGIGHIASDLPLLRTDETVAIAISNRVAALANGDSTVRQSLEGRDYTIAAAGLDSIQAISLVTYLRDTHSLHTTVRKILDGTMTVRSLAALVAGEDNTGSDSNTIDVMHEASRFVESVYNQSRNARPSGQVVFLTGCTSLLGTEILHQLCGRPDVSKVIVHVRASTPQDALVRCKDAAIRARWWEETHRSKIEAWAGDLAQPQLGLTGEQWACLTGTRPDGIAINGIIHAGAAVNWTAGYKVLRAVNVHSTVDLVRAAVISPAQPRLVFISGGHTWRLDETDASLADQVASSNGYSQSKFVAEMVVKRFAEKSLYAGQFSIIKPGLIIGTPEEGVPNADDYLWRLTAAAVDIGLYSADGLDTRLWITSSSRVAEEAIQNALSPPPQDRRVVYVTDGVTMSEYWDTVNESLGNRLTSIPHGSWLSRIDQAIETSGTNHPLWPVREIFHEVRGRFGGERFSGMDVNHRKHHVKAAIRKNVTFLAEVGFMSEPRGKGLDVTHKLFRRTGDVWGSLGRM</sequence>
<dbReference type="SUPFAM" id="SSF56801">
    <property type="entry name" value="Acetyl-CoA synthetase-like"/>
    <property type="match status" value="2"/>
</dbReference>
<dbReference type="GO" id="GO:0031177">
    <property type="term" value="F:phosphopantetheine binding"/>
    <property type="evidence" value="ECO:0007669"/>
    <property type="project" value="InterPro"/>
</dbReference>
<feature type="domain" description="Carrier" evidence="6">
    <location>
        <begin position="839"/>
        <end position="915"/>
    </location>
</feature>
<dbReference type="SUPFAM" id="SSF52777">
    <property type="entry name" value="CoA-dependent acyltransferases"/>
    <property type="match status" value="4"/>
</dbReference>
<evidence type="ECO:0000256" key="1">
    <source>
        <dbReference type="ARBA" id="ARBA00022450"/>
    </source>
</evidence>
<accession>A0A5N5WSH4</accession>
<dbReference type="Pfam" id="PF07993">
    <property type="entry name" value="NAD_binding_4"/>
    <property type="match status" value="1"/>
</dbReference>
<organism evidence="7 8">
    <name type="scientific">Aspergillus leporis</name>
    <dbReference type="NCBI Taxonomy" id="41062"/>
    <lineage>
        <taxon>Eukaryota</taxon>
        <taxon>Fungi</taxon>
        <taxon>Dikarya</taxon>
        <taxon>Ascomycota</taxon>
        <taxon>Pezizomycotina</taxon>
        <taxon>Eurotiomycetes</taxon>
        <taxon>Eurotiomycetidae</taxon>
        <taxon>Eurotiales</taxon>
        <taxon>Aspergillaceae</taxon>
        <taxon>Aspergillus</taxon>
        <taxon>Aspergillus subgen. Circumdati</taxon>
    </lineage>
</organism>
<keyword evidence="1" id="KW-0596">Phosphopantetheine</keyword>
<dbReference type="Pfam" id="PF00501">
    <property type="entry name" value="AMP-binding"/>
    <property type="match status" value="2"/>
</dbReference>
<dbReference type="EMBL" id="ML732277">
    <property type="protein sequence ID" value="KAB8071279.1"/>
    <property type="molecule type" value="Genomic_DNA"/>
</dbReference>
<dbReference type="SMART" id="SM00823">
    <property type="entry name" value="PKS_PP"/>
    <property type="match status" value="1"/>
</dbReference>
<dbReference type="CDD" id="cd19545">
    <property type="entry name" value="FUM14_C_NRPS-like"/>
    <property type="match status" value="1"/>
</dbReference>
<dbReference type="FunFam" id="3.30.559.30:FF:000003">
    <property type="entry name" value="Nonribosomal peptide synthase SidD"/>
    <property type="match status" value="1"/>
</dbReference>
<dbReference type="FunFam" id="3.30.300.30:FF:000015">
    <property type="entry name" value="Nonribosomal peptide synthase SidD"/>
    <property type="match status" value="2"/>
</dbReference>
<dbReference type="InterPro" id="IPR042099">
    <property type="entry name" value="ANL_N_sf"/>
</dbReference>
<evidence type="ECO:0000313" key="7">
    <source>
        <dbReference type="EMBL" id="KAB8071279.1"/>
    </source>
</evidence>
<evidence type="ECO:0000259" key="6">
    <source>
        <dbReference type="PROSITE" id="PS50075"/>
    </source>
</evidence>
<evidence type="ECO:0000256" key="2">
    <source>
        <dbReference type="ARBA" id="ARBA00022553"/>
    </source>
</evidence>